<comment type="catalytic activity">
    <reaction evidence="7 8">
        <text>D-arabinose 5-phosphate + phosphoenolpyruvate + H2O = 3-deoxy-alpha-D-manno-2-octulosonate-8-phosphate + phosphate</text>
        <dbReference type="Rhea" id="RHEA:14053"/>
        <dbReference type="ChEBI" id="CHEBI:15377"/>
        <dbReference type="ChEBI" id="CHEBI:43474"/>
        <dbReference type="ChEBI" id="CHEBI:57693"/>
        <dbReference type="ChEBI" id="CHEBI:58702"/>
        <dbReference type="ChEBI" id="CHEBI:85985"/>
        <dbReference type="EC" id="2.5.1.55"/>
    </reaction>
</comment>
<evidence type="ECO:0000256" key="7">
    <source>
        <dbReference type="ARBA" id="ARBA00049112"/>
    </source>
</evidence>
<dbReference type="RefSeq" id="WP_127566903.1">
    <property type="nucleotide sequence ID" value="NZ_BMFB01000003.1"/>
</dbReference>
<dbReference type="KEGG" id="gak:X907_1640"/>
<keyword evidence="8" id="KW-0448">Lipopolysaccharide biosynthesis</keyword>
<organism evidence="9 10">
    <name type="scientific">Glycocaulis alkaliphilus</name>
    <dbReference type="NCBI Taxonomy" id="1434191"/>
    <lineage>
        <taxon>Bacteria</taxon>
        <taxon>Pseudomonadati</taxon>
        <taxon>Pseudomonadota</taxon>
        <taxon>Alphaproteobacteria</taxon>
        <taxon>Maricaulales</taxon>
        <taxon>Maricaulaceae</taxon>
        <taxon>Glycocaulis</taxon>
    </lineage>
</organism>
<dbReference type="UniPathway" id="UPA00357">
    <property type="reaction ID" value="UER00474"/>
</dbReference>
<evidence type="ECO:0000256" key="3">
    <source>
        <dbReference type="ARBA" id="ARBA00004845"/>
    </source>
</evidence>
<protein>
    <recommendedName>
        <fullName evidence="8">2-dehydro-3-deoxyphosphooctonate aldolase</fullName>
        <ecNumber evidence="8">2.5.1.55</ecNumber>
    </recommendedName>
    <alternativeName>
        <fullName evidence="8">3-deoxy-D-manno-octulosonic acid 8-phosphate synthase</fullName>
    </alternativeName>
    <alternativeName>
        <fullName evidence="8">KDO-8-phosphate synthase</fullName>
        <shortName evidence="8">KDO 8-P synthase</shortName>
        <shortName evidence="8">KDOPS</shortName>
    </alternativeName>
    <alternativeName>
        <fullName evidence="8">Phospho-2-dehydro-3-deoxyoctonate aldolase</fullName>
    </alternativeName>
</protein>
<comment type="similarity">
    <text evidence="4 8">Belongs to the KdsA family.</text>
</comment>
<keyword evidence="10" id="KW-1185">Reference proteome</keyword>
<dbReference type="InterPro" id="IPR006218">
    <property type="entry name" value="DAHP1/KDSA"/>
</dbReference>
<dbReference type="OrthoDB" id="9776934at2"/>
<dbReference type="EC" id="2.5.1.55" evidence="8"/>
<evidence type="ECO:0000313" key="10">
    <source>
        <dbReference type="Proteomes" id="UP000286954"/>
    </source>
</evidence>
<dbReference type="InterPro" id="IPR013785">
    <property type="entry name" value="Aldolase_TIM"/>
</dbReference>
<dbReference type="GO" id="GO:0008676">
    <property type="term" value="F:3-deoxy-8-phosphooctulonate synthase activity"/>
    <property type="evidence" value="ECO:0007669"/>
    <property type="project" value="UniProtKB-UniRule"/>
</dbReference>
<dbReference type="GO" id="GO:0019294">
    <property type="term" value="P:keto-3-deoxy-D-manno-octulosonic acid biosynthetic process"/>
    <property type="evidence" value="ECO:0007669"/>
    <property type="project" value="UniProtKB-UniRule"/>
</dbReference>
<sequence>MTAPNAVVTLARGILPAFEIGNARPLTFIAGPCQLESRQHGLEVSAMLKEIGERLGCQIIYKTSFDKANRTSASAQRGIGLEDSLPIFAEIRETTGLPVLTDIHTAEQCAIAAQAVDVLQIPAFLCRQTDLLIAAAQTGAVINVKKGQFLAPWDMKNVVAKITGAGNPNVLACERGASFGYNTLVSDMRSLPIMASFGCPVVFDATHSVQQPGGQGASSGGQREFVPYLARAAVSIGVAAVFMETHPDPDNAPSDGPNMIPLKRFEAIAADLLEFDRMAKASPVMAL</sequence>
<dbReference type="EMBL" id="CP018911">
    <property type="protein sequence ID" value="AZU04172.1"/>
    <property type="molecule type" value="Genomic_DNA"/>
</dbReference>
<evidence type="ECO:0000256" key="1">
    <source>
        <dbReference type="ARBA" id="ARBA00004496"/>
    </source>
</evidence>
<comment type="subcellular location">
    <subcellularLocation>
        <location evidence="1 8">Cytoplasm</location>
    </subcellularLocation>
</comment>
<evidence type="ECO:0000256" key="8">
    <source>
        <dbReference type="HAMAP-Rule" id="MF_00056"/>
    </source>
</evidence>
<dbReference type="NCBIfam" id="TIGR01362">
    <property type="entry name" value="KDO8P_synth"/>
    <property type="match status" value="1"/>
</dbReference>
<dbReference type="UniPathway" id="UPA00030"/>
<evidence type="ECO:0000256" key="6">
    <source>
        <dbReference type="ARBA" id="ARBA00022679"/>
    </source>
</evidence>
<dbReference type="GO" id="GO:0005737">
    <property type="term" value="C:cytoplasm"/>
    <property type="evidence" value="ECO:0007669"/>
    <property type="project" value="UniProtKB-SubCell"/>
</dbReference>
<dbReference type="Pfam" id="PF00793">
    <property type="entry name" value="DAHP_synth_1"/>
    <property type="match status" value="1"/>
</dbReference>
<dbReference type="PANTHER" id="PTHR21057">
    <property type="entry name" value="PHOSPHO-2-DEHYDRO-3-DEOXYHEPTONATE ALDOLASE"/>
    <property type="match status" value="1"/>
</dbReference>
<dbReference type="AlphaFoldDB" id="A0A3T0EA60"/>
<gene>
    <name evidence="8" type="primary">kdsA</name>
    <name evidence="9" type="ORF">X907_1640</name>
</gene>
<proteinExistence type="inferred from homology"/>
<evidence type="ECO:0000313" key="9">
    <source>
        <dbReference type="EMBL" id="AZU04172.1"/>
    </source>
</evidence>
<dbReference type="NCBIfam" id="NF003543">
    <property type="entry name" value="PRK05198.1"/>
    <property type="match status" value="1"/>
</dbReference>
<accession>A0A3T0EA60</accession>
<keyword evidence="5 8" id="KW-0963">Cytoplasm</keyword>
<evidence type="ECO:0000256" key="5">
    <source>
        <dbReference type="ARBA" id="ARBA00022490"/>
    </source>
</evidence>
<evidence type="ECO:0000256" key="2">
    <source>
        <dbReference type="ARBA" id="ARBA00004756"/>
    </source>
</evidence>
<evidence type="ECO:0000256" key="4">
    <source>
        <dbReference type="ARBA" id="ARBA00010499"/>
    </source>
</evidence>
<comment type="pathway">
    <text evidence="3 8">Carbohydrate biosynthesis; 3-deoxy-D-manno-octulosonate biosynthesis; 3-deoxy-D-manno-octulosonate from D-ribulose 5-phosphate: step 2/3.</text>
</comment>
<keyword evidence="6 8" id="KW-0808">Transferase</keyword>
<dbReference type="Gene3D" id="3.20.20.70">
    <property type="entry name" value="Aldolase class I"/>
    <property type="match status" value="1"/>
</dbReference>
<dbReference type="HAMAP" id="MF_00056">
    <property type="entry name" value="KDO8P_synth"/>
    <property type="match status" value="1"/>
</dbReference>
<reference evidence="9 10" key="1">
    <citation type="submission" date="2016-12" db="EMBL/GenBank/DDBJ databases">
        <title>The genome of dimorphic prosthecate Glycocaulis alkaliphilus 6b-8t, isolated from crude oil dictates its adaptability in petroleum environments.</title>
        <authorList>
            <person name="Wu X.-L."/>
            <person name="Geng S."/>
        </authorList>
    </citation>
    <scope>NUCLEOTIDE SEQUENCE [LARGE SCALE GENOMIC DNA]</scope>
    <source>
        <strain evidence="9 10">6B-8</strain>
    </source>
</reference>
<dbReference type="SUPFAM" id="SSF51569">
    <property type="entry name" value="Aldolase"/>
    <property type="match status" value="1"/>
</dbReference>
<name>A0A3T0EA60_9PROT</name>
<dbReference type="InterPro" id="IPR006269">
    <property type="entry name" value="KDO8P_synthase"/>
</dbReference>
<comment type="pathway">
    <text evidence="2">Bacterial outer membrane biogenesis; lipopolysaccharide biosynthesis.</text>
</comment>
<dbReference type="Proteomes" id="UP000286954">
    <property type="component" value="Chromosome"/>
</dbReference>